<protein>
    <submittedName>
        <fullName evidence="9">Serine/threonine-protein kinase PknD</fullName>
        <ecNumber evidence="9">2.7.11.1</ecNumber>
    </submittedName>
</protein>
<dbReference type="InterPro" id="IPR011009">
    <property type="entry name" value="Kinase-like_dom_sf"/>
</dbReference>
<accession>A0A5C5VDM7</accession>
<dbReference type="AlphaFoldDB" id="A0A5C5VDM7"/>
<keyword evidence="5" id="KW-0802">TPR repeat</keyword>
<name>A0A5C5VDM7_9BACT</name>
<feature type="domain" description="Protein kinase" evidence="8">
    <location>
        <begin position="126"/>
        <end position="415"/>
    </location>
</feature>
<evidence type="ECO:0000259" key="8">
    <source>
        <dbReference type="PROSITE" id="PS50011"/>
    </source>
</evidence>
<evidence type="ECO:0000256" key="6">
    <source>
        <dbReference type="SAM" id="Coils"/>
    </source>
</evidence>
<organism evidence="9 10">
    <name type="scientific">Posidoniimonas corsicana</name>
    <dbReference type="NCBI Taxonomy" id="1938618"/>
    <lineage>
        <taxon>Bacteria</taxon>
        <taxon>Pseudomonadati</taxon>
        <taxon>Planctomycetota</taxon>
        <taxon>Planctomycetia</taxon>
        <taxon>Pirellulales</taxon>
        <taxon>Lacipirellulaceae</taxon>
        <taxon>Posidoniimonas</taxon>
    </lineage>
</organism>
<dbReference type="PROSITE" id="PS50011">
    <property type="entry name" value="PROTEIN_KINASE_DOM"/>
    <property type="match status" value="1"/>
</dbReference>
<evidence type="ECO:0000256" key="3">
    <source>
        <dbReference type="ARBA" id="ARBA00022777"/>
    </source>
</evidence>
<dbReference type="Pfam" id="PF00069">
    <property type="entry name" value="Pkinase"/>
    <property type="match status" value="1"/>
</dbReference>
<dbReference type="Gene3D" id="1.25.40.10">
    <property type="entry name" value="Tetratricopeptide repeat domain"/>
    <property type="match status" value="2"/>
</dbReference>
<dbReference type="InterPro" id="IPR019734">
    <property type="entry name" value="TPR_rpt"/>
</dbReference>
<evidence type="ECO:0000313" key="10">
    <source>
        <dbReference type="Proteomes" id="UP000316714"/>
    </source>
</evidence>
<feature type="region of interest" description="Disordered" evidence="7">
    <location>
        <begin position="875"/>
        <end position="911"/>
    </location>
</feature>
<comment type="caution">
    <text evidence="9">The sequence shown here is derived from an EMBL/GenBank/DDBJ whole genome shotgun (WGS) entry which is preliminary data.</text>
</comment>
<dbReference type="GO" id="GO:0005524">
    <property type="term" value="F:ATP binding"/>
    <property type="evidence" value="ECO:0007669"/>
    <property type="project" value="UniProtKB-KW"/>
</dbReference>
<evidence type="ECO:0000256" key="1">
    <source>
        <dbReference type="ARBA" id="ARBA00022679"/>
    </source>
</evidence>
<keyword evidence="3 9" id="KW-0418">Kinase</keyword>
<keyword evidence="6" id="KW-0175">Coiled coil</keyword>
<dbReference type="Proteomes" id="UP000316714">
    <property type="component" value="Unassembled WGS sequence"/>
</dbReference>
<dbReference type="PROSITE" id="PS00108">
    <property type="entry name" value="PROTEIN_KINASE_ST"/>
    <property type="match status" value="1"/>
</dbReference>
<dbReference type="InterPro" id="IPR008271">
    <property type="entry name" value="Ser/Thr_kinase_AS"/>
</dbReference>
<dbReference type="SMART" id="SM00028">
    <property type="entry name" value="TPR"/>
    <property type="match status" value="6"/>
</dbReference>
<evidence type="ECO:0000256" key="2">
    <source>
        <dbReference type="ARBA" id="ARBA00022741"/>
    </source>
</evidence>
<evidence type="ECO:0000256" key="5">
    <source>
        <dbReference type="PROSITE-ProRule" id="PRU00339"/>
    </source>
</evidence>
<dbReference type="PANTHER" id="PTHR43289">
    <property type="entry name" value="MITOGEN-ACTIVATED PROTEIN KINASE KINASE KINASE 20-RELATED"/>
    <property type="match status" value="1"/>
</dbReference>
<dbReference type="SMART" id="SM00220">
    <property type="entry name" value="S_TKc"/>
    <property type="match status" value="1"/>
</dbReference>
<dbReference type="RefSeq" id="WP_146562748.1">
    <property type="nucleotide sequence ID" value="NZ_SIHJ01000001.1"/>
</dbReference>
<gene>
    <name evidence="9" type="primary">pknD_1</name>
    <name evidence="9" type="ORF">KOR34_10020</name>
</gene>
<dbReference type="PROSITE" id="PS50005">
    <property type="entry name" value="TPR"/>
    <property type="match status" value="1"/>
</dbReference>
<dbReference type="InterPro" id="IPR000719">
    <property type="entry name" value="Prot_kinase_dom"/>
</dbReference>
<dbReference type="EC" id="2.7.11.1" evidence="9"/>
<dbReference type="GO" id="GO:0004674">
    <property type="term" value="F:protein serine/threonine kinase activity"/>
    <property type="evidence" value="ECO:0007669"/>
    <property type="project" value="UniProtKB-EC"/>
</dbReference>
<dbReference type="OrthoDB" id="6111975at2"/>
<dbReference type="EMBL" id="SIHJ01000001">
    <property type="protein sequence ID" value="TWT36103.1"/>
    <property type="molecule type" value="Genomic_DNA"/>
</dbReference>
<proteinExistence type="predicted"/>
<feature type="compositionally biased region" description="Acidic residues" evidence="7">
    <location>
        <begin position="896"/>
        <end position="905"/>
    </location>
</feature>
<sequence length="911" mass="98659">MEASDELDLLFGAAAVELGLLTPDHLADAAAMGNGAALRERLEGLGLLTGEDAARTQQEVERRLAAHGGDSSRAVASLPPDMQCLLDGHLTVAPPATSQDGGPGADPFVTCVSGSREASADQPRRFTILRPHQQGGLGLVSIARDSDFNREVALKEILPASADDQHNRRRFVREAEITGALEHPGVVPVYSLGQYEDGRPYYAMRFIHGADLQQAIDAYRLLPPDKKPLRFRQLLGCFVDVCHTIHYAHSRGVLHRDLKPSNIMLGDYGETLVVDWGLAKASGESHSLDDTGSAPAVELSGNSAAEMTAAGRVIGTPIYMSPEQAAGRHDRIGPATDVYCLGATLYQLLTGAPPFDPNNPNVLAAVRSGIFEPPRKRASDAPKALSAICRKAMALEPGDRYPTCGELGLDVERWLADQPVSAYEEPLSARAWRWVRGHRTLVLSGMTAAVVALVALTLGVLLLSSANQKITAAKDQADLNLQEAVAQRQRAEENAELARQAVRDYYVRVSEESLLDQPGMHPLRNDLLRQALDYYQGFLAESGDDQQLQAEAAAAHYYVGKITEVIDGPEQALEHYDQAAQIQQAQLESAAATDQQAIDYALTLNATGRAYQKLQRPDDAFDLYEQAISIRQQLAEEQPDSAERARELASTVMNVGLLFAGYGDREEALARLQHAQSIRAAHADGEAGAGPLLLRDLGIGSLNTALVLLELQRPEEAAAQLRDAIEQFERAAAAEPNNVADLSRLATCRRVLADIHAARDDVPAAIEQYRAATELMTSLVIRNPEAPAYQLDLAGARMNLGMLLRSINLPDEALAELESAVELLDVPPEESPTPRQRRDLGAAQREAGRLQVELGERDKGLATLRASQETLKSLVREHPGQQEFSSELSKTNEALNEAEESEENAPSEKAA</sequence>
<reference evidence="9 10" key="1">
    <citation type="submission" date="2019-02" db="EMBL/GenBank/DDBJ databases">
        <title>Deep-cultivation of Planctomycetes and their phenomic and genomic characterization uncovers novel biology.</title>
        <authorList>
            <person name="Wiegand S."/>
            <person name="Jogler M."/>
            <person name="Boedeker C."/>
            <person name="Pinto D."/>
            <person name="Vollmers J."/>
            <person name="Rivas-Marin E."/>
            <person name="Kohn T."/>
            <person name="Peeters S.H."/>
            <person name="Heuer A."/>
            <person name="Rast P."/>
            <person name="Oberbeckmann S."/>
            <person name="Bunk B."/>
            <person name="Jeske O."/>
            <person name="Meyerdierks A."/>
            <person name="Storesund J.E."/>
            <person name="Kallscheuer N."/>
            <person name="Luecker S."/>
            <person name="Lage O.M."/>
            <person name="Pohl T."/>
            <person name="Merkel B.J."/>
            <person name="Hornburger P."/>
            <person name="Mueller R.-W."/>
            <person name="Bruemmer F."/>
            <person name="Labrenz M."/>
            <person name="Spormann A.M."/>
            <person name="Op Den Camp H."/>
            <person name="Overmann J."/>
            <person name="Amann R."/>
            <person name="Jetten M.S.M."/>
            <person name="Mascher T."/>
            <person name="Medema M.H."/>
            <person name="Devos D.P."/>
            <person name="Kaster A.-K."/>
            <person name="Ovreas L."/>
            <person name="Rohde M."/>
            <person name="Galperin M.Y."/>
            <person name="Jogler C."/>
        </authorList>
    </citation>
    <scope>NUCLEOTIDE SEQUENCE [LARGE SCALE GENOMIC DNA]</scope>
    <source>
        <strain evidence="9 10">KOR34</strain>
    </source>
</reference>
<feature type="repeat" description="TPR" evidence="5">
    <location>
        <begin position="601"/>
        <end position="634"/>
    </location>
</feature>
<dbReference type="PANTHER" id="PTHR43289:SF6">
    <property type="entry name" value="SERINE_THREONINE-PROTEIN KINASE NEKL-3"/>
    <property type="match status" value="1"/>
</dbReference>
<keyword evidence="4" id="KW-0067">ATP-binding</keyword>
<evidence type="ECO:0000256" key="4">
    <source>
        <dbReference type="ARBA" id="ARBA00022840"/>
    </source>
</evidence>
<dbReference type="SUPFAM" id="SSF56112">
    <property type="entry name" value="Protein kinase-like (PK-like)"/>
    <property type="match status" value="1"/>
</dbReference>
<evidence type="ECO:0000313" key="9">
    <source>
        <dbReference type="EMBL" id="TWT36103.1"/>
    </source>
</evidence>
<evidence type="ECO:0000256" key="7">
    <source>
        <dbReference type="SAM" id="MobiDB-lite"/>
    </source>
</evidence>
<dbReference type="CDD" id="cd14014">
    <property type="entry name" value="STKc_PknB_like"/>
    <property type="match status" value="1"/>
</dbReference>
<keyword evidence="2" id="KW-0547">Nucleotide-binding</keyword>
<keyword evidence="10" id="KW-1185">Reference proteome</keyword>
<keyword evidence="1 9" id="KW-0808">Transferase</keyword>
<dbReference type="Gene3D" id="3.30.200.20">
    <property type="entry name" value="Phosphorylase Kinase, domain 1"/>
    <property type="match status" value="1"/>
</dbReference>
<feature type="compositionally biased region" description="Polar residues" evidence="7">
    <location>
        <begin position="882"/>
        <end position="891"/>
    </location>
</feature>
<dbReference type="InterPro" id="IPR011990">
    <property type="entry name" value="TPR-like_helical_dom_sf"/>
</dbReference>
<dbReference type="SUPFAM" id="SSF48452">
    <property type="entry name" value="TPR-like"/>
    <property type="match status" value="1"/>
</dbReference>
<feature type="coiled-coil region" evidence="6">
    <location>
        <begin position="474"/>
        <end position="501"/>
    </location>
</feature>
<dbReference type="Gene3D" id="1.10.510.10">
    <property type="entry name" value="Transferase(Phosphotransferase) domain 1"/>
    <property type="match status" value="1"/>
</dbReference>